<dbReference type="PANTHER" id="PTHR34472:SF1">
    <property type="entry name" value="SULFUR CARRIER PROTEIN THIS"/>
    <property type="match status" value="1"/>
</dbReference>
<dbReference type="Proteomes" id="UP000194798">
    <property type="component" value="Unassembled WGS sequence"/>
</dbReference>
<dbReference type="OrthoDB" id="9800283at2"/>
<accession>A0A251XBG5</accession>
<dbReference type="NCBIfam" id="TIGR01683">
    <property type="entry name" value="thiS"/>
    <property type="match status" value="1"/>
</dbReference>
<dbReference type="RefSeq" id="WP_086487375.1">
    <property type="nucleotide sequence ID" value="NZ_MSLT01000006.1"/>
</dbReference>
<protein>
    <submittedName>
        <fullName evidence="1">Thiamine biosynthesis protein ThiS</fullName>
    </submittedName>
</protein>
<gene>
    <name evidence="1" type="ORF">TPSD3_03950</name>
</gene>
<organism evidence="1 2">
    <name type="scientific">Thioflexithrix psekupsensis</name>
    <dbReference type="NCBI Taxonomy" id="1570016"/>
    <lineage>
        <taxon>Bacteria</taxon>
        <taxon>Pseudomonadati</taxon>
        <taxon>Pseudomonadota</taxon>
        <taxon>Gammaproteobacteria</taxon>
        <taxon>Thiotrichales</taxon>
        <taxon>Thioflexithrix</taxon>
    </lineage>
</organism>
<dbReference type="SUPFAM" id="SSF54285">
    <property type="entry name" value="MoaD/ThiS"/>
    <property type="match status" value="1"/>
</dbReference>
<dbReference type="Gene3D" id="3.10.20.30">
    <property type="match status" value="1"/>
</dbReference>
<dbReference type="PANTHER" id="PTHR34472">
    <property type="entry name" value="SULFUR CARRIER PROTEIN THIS"/>
    <property type="match status" value="1"/>
</dbReference>
<sequence>MPSSCTLSLLLQQLSLQNKRLAVEINLNIVPRSEYELRELHAGDRVEIVHAIGGVKSNRVNGKTNCPT</sequence>
<dbReference type="InterPro" id="IPR010035">
    <property type="entry name" value="Thi_S"/>
</dbReference>
<dbReference type="InterPro" id="IPR012675">
    <property type="entry name" value="Beta-grasp_dom_sf"/>
</dbReference>
<evidence type="ECO:0000313" key="2">
    <source>
        <dbReference type="Proteomes" id="UP000194798"/>
    </source>
</evidence>
<name>A0A251XBG5_9GAMM</name>
<reference evidence="1 2" key="1">
    <citation type="submission" date="2016-12" db="EMBL/GenBank/DDBJ databases">
        <title>Thioflexothrix psekupsii D3 genome sequencing and assembly.</title>
        <authorList>
            <person name="Fomenkov A."/>
            <person name="Vincze T."/>
            <person name="Grabovich M."/>
            <person name="Anton B.P."/>
            <person name="Dubinina G."/>
            <person name="Orlova M."/>
            <person name="Belousova E."/>
            <person name="Roberts R.J."/>
        </authorList>
    </citation>
    <scope>NUCLEOTIDE SEQUENCE [LARGE SCALE GENOMIC DNA]</scope>
    <source>
        <strain evidence="1">D3</strain>
    </source>
</reference>
<proteinExistence type="predicted"/>
<dbReference type="InterPro" id="IPR016155">
    <property type="entry name" value="Mopterin_synth/thiamin_S_b"/>
</dbReference>
<dbReference type="Pfam" id="PF02597">
    <property type="entry name" value="ThiS"/>
    <property type="match status" value="1"/>
</dbReference>
<dbReference type="AlphaFoldDB" id="A0A251XBG5"/>
<comment type="caution">
    <text evidence="1">The sequence shown here is derived from an EMBL/GenBank/DDBJ whole genome shotgun (WGS) entry which is preliminary data.</text>
</comment>
<dbReference type="InterPro" id="IPR003749">
    <property type="entry name" value="ThiS/MoaD-like"/>
</dbReference>
<evidence type="ECO:0000313" key="1">
    <source>
        <dbReference type="EMBL" id="OUD15782.1"/>
    </source>
</evidence>
<dbReference type="EMBL" id="MSLT01000006">
    <property type="protein sequence ID" value="OUD15782.1"/>
    <property type="molecule type" value="Genomic_DNA"/>
</dbReference>
<keyword evidence="2" id="KW-1185">Reference proteome</keyword>
<dbReference type="CDD" id="cd00565">
    <property type="entry name" value="Ubl_ThiS"/>
    <property type="match status" value="1"/>
</dbReference>